<dbReference type="Pfam" id="PF01556">
    <property type="entry name" value="DnaJ_C"/>
    <property type="match status" value="1"/>
</dbReference>
<proteinExistence type="predicted"/>
<dbReference type="Gene3D" id="2.60.260.20">
    <property type="entry name" value="Urease metallochaperone UreE, N-terminal domain"/>
    <property type="match status" value="2"/>
</dbReference>
<feature type="domain" description="J" evidence="2">
    <location>
        <begin position="5"/>
        <end position="69"/>
    </location>
</feature>
<dbReference type="InterPro" id="IPR001623">
    <property type="entry name" value="DnaJ_domain"/>
</dbReference>
<dbReference type="FunFam" id="2.60.260.20:FF:000013">
    <property type="entry name" value="DnaJ subfamily B member 11"/>
    <property type="match status" value="1"/>
</dbReference>
<dbReference type="PRINTS" id="PR00625">
    <property type="entry name" value="JDOMAIN"/>
</dbReference>
<dbReference type="PANTHER" id="PTHR24078:SF553">
    <property type="entry name" value="DNAJ HOMOLOG SUBFAMILY B MEMBER 5"/>
    <property type="match status" value="1"/>
</dbReference>
<dbReference type="AlphaFoldDB" id="A0A6C0ISM9"/>
<dbReference type="SMART" id="SM00271">
    <property type="entry name" value="DnaJ"/>
    <property type="match status" value="1"/>
</dbReference>
<accession>A0A6C0ISM9</accession>
<dbReference type="PANTHER" id="PTHR24078">
    <property type="entry name" value="DNAJ HOMOLOG SUBFAMILY C MEMBER"/>
    <property type="match status" value="1"/>
</dbReference>
<evidence type="ECO:0000256" key="1">
    <source>
        <dbReference type="ARBA" id="ARBA00023186"/>
    </source>
</evidence>
<dbReference type="Pfam" id="PF00226">
    <property type="entry name" value="DnaJ"/>
    <property type="match status" value="1"/>
</dbReference>
<dbReference type="Gene3D" id="1.10.287.110">
    <property type="entry name" value="DnaJ domain"/>
    <property type="match status" value="1"/>
</dbReference>
<evidence type="ECO:0000313" key="3">
    <source>
        <dbReference type="EMBL" id="QHT95590.1"/>
    </source>
</evidence>
<dbReference type="SUPFAM" id="SSF49493">
    <property type="entry name" value="HSP40/DnaJ peptide-binding domain"/>
    <property type="match status" value="2"/>
</dbReference>
<evidence type="ECO:0000259" key="2">
    <source>
        <dbReference type="PROSITE" id="PS50076"/>
    </source>
</evidence>
<dbReference type="SUPFAM" id="SSF46565">
    <property type="entry name" value="Chaperone J-domain"/>
    <property type="match status" value="1"/>
</dbReference>
<dbReference type="GO" id="GO:0051082">
    <property type="term" value="F:unfolded protein binding"/>
    <property type="evidence" value="ECO:0007669"/>
    <property type="project" value="InterPro"/>
</dbReference>
<organism evidence="3">
    <name type="scientific">viral metagenome</name>
    <dbReference type="NCBI Taxonomy" id="1070528"/>
    <lineage>
        <taxon>unclassified sequences</taxon>
        <taxon>metagenomes</taxon>
        <taxon>organismal metagenomes</taxon>
    </lineage>
</organism>
<keyword evidence="1" id="KW-0143">Chaperone</keyword>
<protein>
    <recommendedName>
        <fullName evidence="2">J domain-containing protein</fullName>
    </recommendedName>
</protein>
<reference evidence="3" key="1">
    <citation type="journal article" date="2020" name="Nature">
        <title>Giant virus diversity and host interactions through global metagenomics.</title>
        <authorList>
            <person name="Schulz F."/>
            <person name="Roux S."/>
            <person name="Paez-Espino D."/>
            <person name="Jungbluth S."/>
            <person name="Walsh D.A."/>
            <person name="Denef V.J."/>
            <person name="McMahon K.D."/>
            <person name="Konstantinidis K.T."/>
            <person name="Eloe-Fadrosh E.A."/>
            <person name="Kyrpides N.C."/>
            <person name="Woyke T."/>
        </authorList>
    </citation>
    <scope>NUCLEOTIDE SEQUENCE</scope>
    <source>
        <strain evidence="3">GVMAG-M-3300024261-8</strain>
    </source>
</reference>
<dbReference type="EMBL" id="MN740242">
    <property type="protein sequence ID" value="QHT95590.1"/>
    <property type="molecule type" value="Genomic_DNA"/>
</dbReference>
<dbReference type="InterPro" id="IPR002939">
    <property type="entry name" value="DnaJ_C"/>
</dbReference>
<dbReference type="InterPro" id="IPR008971">
    <property type="entry name" value="HSP40/DnaJ_pept-bd"/>
</dbReference>
<dbReference type="GO" id="GO:0006457">
    <property type="term" value="P:protein folding"/>
    <property type="evidence" value="ECO:0007669"/>
    <property type="project" value="InterPro"/>
</dbReference>
<dbReference type="GO" id="GO:0005829">
    <property type="term" value="C:cytosol"/>
    <property type="evidence" value="ECO:0007669"/>
    <property type="project" value="TreeGrafter"/>
</dbReference>
<name>A0A6C0ISM9_9ZZZZ</name>
<dbReference type="GO" id="GO:0051087">
    <property type="term" value="F:protein-folding chaperone binding"/>
    <property type="evidence" value="ECO:0007669"/>
    <property type="project" value="TreeGrafter"/>
</dbReference>
<dbReference type="InterPro" id="IPR051339">
    <property type="entry name" value="DnaJ_subfamily_B"/>
</dbReference>
<dbReference type="PROSITE" id="PS50076">
    <property type="entry name" value="DNAJ_2"/>
    <property type="match status" value="1"/>
</dbReference>
<sequence>MSTPNPYQVLGVSENASESEIKKAYRGMSLKYHPDKNSTAEAQSKMHEINDAYSILGDTEKKMQYDNQQKFQGRGGMSNTHINREFGDINHIFSQFFNQNGMQHGHQGNFHSNIRVFRNGQQVNINQRPGNINKVVTITLEQSYQGMNVPIEVERTIMRDNQRETEKETIYLQIPPGIDSNERIALKGKGNVVNEMVSDVTITIQVQPHEMFERQGMDLIYKKELTLKEALCGFLLEFIHINGKKLTLNTHNNPYIIKPGYKHTAREYGMVRNNIHGNLYIMFTINFPSELNVEQREALDKIL</sequence>
<dbReference type="InterPro" id="IPR036869">
    <property type="entry name" value="J_dom_sf"/>
</dbReference>
<dbReference type="CDD" id="cd10747">
    <property type="entry name" value="DnaJ_C"/>
    <property type="match status" value="1"/>
</dbReference>
<dbReference type="CDD" id="cd06257">
    <property type="entry name" value="DnaJ"/>
    <property type="match status" value="1"/>
</dbReference>